<accession>A0A6H9Z4B4</accession>
<dbReference type="EMBL" id="WBMT01000005">
    <property type="protein sequence ID" value="KAB2349479.1"/>
    <property type="molecule type" value="Genomic_DNA"/>
</dbReference>
<gene>
    <name evidence="2" type="ORF">F8566_11885</name>
</gene>
<dbReference type="AlphaFoldDB" id="A0A6H9Z4B4"/>
<reference evidence="2 3" key="1">
    <citation type="submission" date="2019-09" db="EMBL/GenBank/DDBJ databases">
        <title>Actinomadura physcomitrii sp. nov., a novel actinomycete isolated from moss [Physcomitrium sphaericum (Ludw) Fuernr].</title>
        <authorList>
            <person name="Zhuang X."/>
            <person name="Liu C."/>
        </authorList>
    </citation>
    <scope>NUCLEOTIDE SEQUENCE [LARGE SCALE GENOMIC DNA]</scope>
    <source>
        <strain evidence="2 3">HMC1</strain>
    </source>
</reference>
<dbReference type="RefSeq" id="WP_151560248.1">
    <property type="nucleotide sequence ID" value="NZ_WBMT01000005.1"/>
</dbReference>
<evidence type="ECO:0000256" key="1">
    <source>
        <dbReference type="SAM" id="MobiDB-lite"/>
    </source>
</evidence>
<keyword evidence="3" id="KW-1185">Reference proteome</keyword>
<proteinExistence type="predicted"/>
<evidence type="ECO:0000313" key="3">
    <source>
        <dbReference type="Proteomes" id="UP000468735"/>
    </source>
</evidence>
<sequence>MGSDTKNTSARARLVTDLAPARWLEQGVGEWEMPEVFEAYARVLHPALDQSERYVQWAEVAEWAGRDLHARSDFEEISAPGPEGGTGARPWEEPPNAGSFPLDVLPQLGEVLARHTKTPERCWFCLWDGFGWLDDEDDQTSSIVVAASEGDEPAPGPDQDRLRLTFEGRLRDAPLIHLPTRDYYLLTGPLEAAYGLGAATESYFFFPQSPNLFWPDDRAWCVATDIDLDSTYVGGSAELIRELVAGERLEAFTIEAG</sequence>
<comment type="caution">
    <text evidence="2">The sequence shown here is derived from an EMBL/GenBank/DDBJ whole genome shotgun (WGS) entry which is preliminary data.</text>
</comment>
<feature type="region of interest" description="Disordered" evidence="1">
    <location>
        <begin position="74"/>
        <end position="98"/>
    </location>
</feature>
<evidence type="ECO:0000313" key="2">
    <source>
        <dbReference type="EMBL" id="KAB2349479.1"/>
    </source>
</evidence>
<organism evidence="2 3">
    <name type="scientific">Actinomadura rudentiformis</name>
    <dbReference type="NCBI Taxonomy" id="359158"/>
    <lineage>
        <taxon>Bacteria</taxon>
        <taxon>Bacillati</taxon>
        <taxon>Actinomycetota</taxon>
        <taxon>Actinomycetes</taxon>
        <taxon>Streptosporangiales</taxon>
        <taxon>Thermomonosporaceae</taxon>
        <taxon>Actinomadura</taxon>
    </lineage>
</organism>
<protein>
    <submittedName>
        <fullName evidence="2">Uncharacterized protein</fullName>
    </submittedName>
</protein>
<dbReference type="Proteomes" id="UP000468735">
    <property type="component" value="Unassembled WGS sequence"/>
</dbReference>
<dbReference type="OrthoDB" id="2426596at2"/>
<name>A0A6H9Z4B4_9ACTN</name>